<organism evidence="2 3">
    <name type="scientific">Glomerella acutata</name>
    <name type="common">Colletotrichum acutatum</name>
    <dbReference type="NCBI Taxonomy" id="27357"/>
    <lineage>
        <taxon>Eukaryota</taxon>
        <taxon>Fungi</taxon>
        <taxon>Dikarya</taxon>
        <taxon>Ascomycota</taxon>
        <taxon>Pezizomycotina</taxon>
        <taxon>Sordariomycetes</taxon>
        <taxon>Hypocreomycetidae</taxon>
        <taxon>Glomerellales</taxon>
        <taxon>Glomerellaceae</taxon>
        <taxon>Colletotrichum</taxon>
        <taxon>Colletotrichum acutatum species complex</taxon>
    </lineage>
</organism>
<protein>
    <submittedName>
        <fullName evidence="2">Uncharacterized protein</fullName>
    </submittedName>
</protein>
<feature type="compositionally biased region" description="Basic and acidic residues" evidence="1">
    <location>
        <begin position="145"/>
        <end position="155"/>
    </location>
</feature>
<dbReference type="RefSeq" id="XP_060367821.1">
    <property type="nucleotide sequence ID" value="XM_060510266.1"/>
</dbReference>
<dbReference type="EMBL" id="JAHMHS010000022">
    <property type="protein sequence ID" value="KAK1727766.1"/>
    <property type="molecule type" value="Genomic_DNA"/>
</dbReference>
<dbReference type="Proteomes" id="UP001244207">
    <property type="component" value="Unassembled WGS sequence"/>
</dbReference>
<keyword evidence="3" id="KW-1185">Reference proteome</keyword>
<proteinExistence type="predicted"/>
<sequence length="155" mass="17304">MPLSPKSREVGRRLTGRGIPCFDSSNFSSYLAGRSMASTRKYGQLLGWVPSIYPSATLCCTLLADIELRRIRPRSVSILFSVTFLHHARFLQFLASPSQEQSVSVTSHPRISMTDHSSENQENPIQSKTPVSYGYRAPVRSGVPCKKETTRTPEK</sequence>
<name>A0AAD8UUX6_GLOAC</name>
<feature type="compositionally biased region" description="Polar residues" evidence="1">
    <location>
        <begin position="120"/>
        <end position="130"/>
    </location>
</feature>
<feature type="compositionally biased region" description="Polar residues" evidence="1">
    <location>
        <begin position="97"/>
        <end position="109"/>
    </location>
</feature>
<comment type="caution">
    <text evidence="2">The sequence shown here is derived from an EMBL/GenBank/DDBJ whole genome shotgun (WGS) entry which is preliminary data.</text>
</comment>
<gene>
    <name evidence="2" type="ORF">BDZ83DRAFT_649371</name>
</gene>
<evidence type="ECO:0000313" key="3">
    <source>
        <dbReference type="Proteomes" id="UP001244207"/>
    </source>
</evidence>
<reference evidence="2" key="1">
    <citation type="submission" date="2021-12" db="EMBL/GenBank/DDBJ databases">
        <title>Comparative genomics, transcriptomics and evolutionary studies reveal genomic signatures of adaptation to plant cell wall in hemibiotrophic fungi.</title>
        <authorList>
            <consortium name="DOE Joint Genome Institute"/>
            <person name="Baroncelli R."/>
            <person name="Diaz J.F."/>
            <person name="Benocci T."/>
            <person name="Peng M."/>
            <person name="Battaglia E."/>
            <person name="Haridas S."/>
            <person name="Andreopoulos W."/>
            <person name="Labutti K."/>
            <person name="Pangilinan J."/>
            <person name="Floch G.L."/>
            <person name="Makela M.R."/>
            <person name="Henrissat B."/>
            <person name="Grigoriev I.V."/>
            <person name="Crouch J.A."/>
            <person name="De Vries R.P."/>
            <person name="Sukno S.A."/>
            <person name="Thon M.R."/>
        </authorList>
    </citation>
    <scope>NUCLEOTIDE SEQUENCE</scope>
    <source>
        <strain evidence="2">CBS 112980</strain>
    </source>
</reference>
<dbReference type="AlphaFoldDB" id="A0AAD8UUX6"/>
<accession>A0AAD8UUX6</accession>
<evidence type="ECO:0000256" key="1">
    <source>
        <dbReference type="SAM" id="MobiDB-lite"/>
    </source>
</evidence>
<evidence type="ECO:0000313" key="2">
    <source>
        <dbReference type="EMBL" id="KAK1727766.1"/>
    </source>
</evidence>
<feature type="region of interest" description="Disordered" evidence="1">
    <location>
        <begin position="97"/>
        <end position="155"/>
    </location>
</feature>
<dbReference type="GeneID" id="85394165"/>